<dbReference type="EMBL" id="JAFHKK010000014">
    <property type="protein sequence ID" value="MBN2964605.1"/>
    <property type="molecule type" value="Genomic_DNA"/>
</dbReference>
<reference evidence="2" key="1">
    <citation type="submission" date="2021-02" db="EMBL/GenBank/DDBJ databases">
        <title>Sulfurospirillum tamanensis sp. nov.</title>
        <authorList>
            <person name="Frolova A."/>
            <person name="Merkel A."/>
            <person name="Slobodkin A."/>
        </authorList>
    </citation>
    <scope>NUCLEOTIDE SEQUENCE</scope>
    <source>
        <strain evidence="2">T05b</strain>
    </source>
</reference>
<dbReference type="Gene3D" id="3.30.420.40">
    <property type="match status" value="1"/>
</dbReference>
<evidence type="ECO:0000259" key="1">
    <source>
        <dbReference type="Pfam" id="PF02541"/>
    </source>
</evidence>
<dbReference type="Pfam" id="PF02541">
    <property type="entry name" value="Ppx-GppA"/>
    <property type="match status" value="1"/>
</dbReference>
<accession>A0ABS2WSW4</accession>
<evidence type="ECO:0000313" key="2">
    <source>
        <dbReference type="EMBL" id="MBN2964605.1"/>
    </source>
</evidence>
<reference evidence="2" key="2">
    <citation type="submission" date="2021-02" db="EMBL/GenBank/DDBJ databases">
        <authorList>
            <person name="Merkel A.Y."/>
        </authorList>
    </citation>
    <scope>NUCLEOTIDE SEQUENCE</scope>
    <source>
        <strain evidence="2">T05b</strain>
    </source>
</reference>
<dbReference type="InterPro" id="IPR003695">
    <property type="entry name" value="Ppx_GppA_N"/>
</dbReference>
<comment type="caution">
    <text evidence="2">The sequence shown here is derived from an EMBL/GenBank/DDBJ whole genome shotgun (WGS) entry which is preliminary data.</text>
</comment>
<feature type="domain" description="Ppx/GppA phosphatase N-terminal" evidence="1">
    <location>
        <begin position="27"/>
        <end position="287"/>
    </location>
</feature>
<gene>
    <name evidence="2" type="ORF">JWV37_07425</name>
</gene>
<dbReference type="PANTHER" id="PTHR30005">
    <property type="entry name" value="EXOPOLYPHOSPHATASE"/>
    <property type="match status" value="1"/>
</dbReference>
<dbReference type="PANTHER" id="PTHR30005:SF0">
    <property type="entry name" value="RETROGRADE REGULATION PROTEIN 2"/>
    <property type="match status" value="1"/>
</dbReference>
<dbReference type="InterPro" id="IPR050273">
    <property type="entry name" value="GppA/Ppx_hydrolase"/>
</dbReference>
<dbReference type="SUPFAM" id="SSF53067">
    <property type="entry name" value="Actin-like ATPase domain"/>
    <property type="match status" value="2"/>
</dbReference>
<dbReference type="Proteomes" id="UP000703590">
    <property type="component" value="Unassembled WGS sequence"/>
</dbReference>
<name>A0ABS2WSW4_9BACT</name>
<sequence>MDEVIACDLGSNTLRVVQRSCKSGTRIKTFERIVRTAEGLHHNGYIGENAQNRILEALDEAALLFDFKTLPVRCVSTEALRRASNATAVLQSIHARTGLTFEVIDGADEAALTLLGVQTALTRLGQTALPFWLMDLGGGSLELTCKTQTQTFSHSFPLGIVTLTEGDSGALESALKEIAHTTQPWPKASLLVATAGTPTTVSAFLQGMRYADYQHEKITGTTLTCKEYKEALKRLLALEEKEREQWVGVRRGDLIVTGINIITALMQTLGFKEMTVVDDGLREGVAIALCHGLQESH</sequence>
<organism evidence="2 3">
    <name type="scientific">Sulfurospirillum tamanense</name>
    <dbReference type="NCBI Taxonomy" id="2813362"/>
    <lineage>
        <taxon>Bacteria</taxon>
        <taxon>Pseudomonadati</taxon>
        <taxon>Campylobacterota</taxon>
        <taxon>Epsilonproteobacteria</taxon>
        <taxon>Campylobacterales</taxon>
        <taxon>Sulfurospirillaceae</taxon>
        <taxon>Sulfurospirillum</taxon>
    </lineage>
</organism>
<dbReference type="InterPro" id="IPR043129">
    <property type="entry name" value="ATPase_NBD"/>
</dbReference>
<protein>
    <submittedName>
        <fullName evidence="2">Phosphatase</fullName>
    </submittedName>
</protein>
<dbReference type="RefSeq" id="WP_205459155.1">
    <property type="nucleotide sequence ID" value="NZ_JAFHKK010000014.1"/>
</dbReference>
<dbReference type="Gene3D" id="3.30.420.150">
    <property type="entry name" value="Exopolyphosphatase. Domain 2"/>
    <property type="match status" value="1"/>
</dbReference>
<dbReference type="CDD" id="cd24054">
    <property type="entry name" value="ASKHA_NBD_AaPPX-GppA_MtPPX2-like"/>
    <property type="match status" value="1"/>
</dbReference>
<proteinExistence type="predicted"/>
<keyword evidence="3" id="KW-1185">Reference proteome</keyword>
<evidence type="ECO:0000313" key="3">
    <source>
        <dbReference type="Proteomes" id="UP000703590"/>
    </source>
</evidence>